<dbReference type="AlphaFoldDB" id="I3Z3A9"/>
<gene>
    <name evidence="1" type="ordered locus">Belba_1089</name>
</gene>
<evidence type="ECO:0000313" key="1">
    <source>
        <dbReference type="EMBL" id="AFL83727.1"/>
    </source>
</evidence>
<dbReference type="RefSeq" id="WP_014771730.1">
    <property type="nucleotide sequence ID" value="NC_018010.1"/>
</dbReference>
<evidence type="ECO:0008006" key="3">
    <source>
        <dbReference type="Google" id="ProtNLM"/>
    </source>
</evidence>
<organism evidence="1 2">
    <name type="scientific">Belliella baltica (strain DSM 15883 / CIP 108006 / LMG 21964 / BA134)</name>
    <dbReference type="NCBI Taxonomy" id="866536"/>
    <lineage>
        <taxon>Bacteria</taxon>
        <taxon>Pseudomonadati</taxon>
        <taxon>Bacteroidota</taxon>
        <taxon>Cytophagia</taxon>
        <taxon>Cytophagales</taxon>
        <taxon>Cyclobacteriaceae</taxon>
        <taxon>Belliella</taxon>
    </lineage>
</organism>
<protein>
    <recommendedName>
        <fullName evidence="3">Outer membrane protein beta-barrel domain-containing protein</fullName>
    </recommendedName>
</protein>
<dbReference type="eggNOG" id="ENOG5033UZ9">
    <property type="taxonomic scope" value="Bacteria"/>
</dbReference>
<keyword evidence="2" id="KW-1185">Reference proteome</keyword>
<proteinExistence type="predicted"/>
<reference evidence="2" key="1">
    <citation type="submission" date="2012-06" db="EMBL/GenBank/DDBJ databases">
        <title>The complete genome of Belliella baltica DSM 15883.</title>
        <authorList>
            <person name="Lucas S."/>
            <person name="Copeland A."/>
            <person name="Lapidus A."/>
            <person name="Goodwin L."/>
            <person name="Pitluck S."/>
            <person name="Peters L."/>
            <person name="Mikhailova N."/>
            <person name="Davenport K."/>
            <person name="Kyrpides N."/>
            <person name="Mavromatis K."/>
            <person name="Pagani I."/>
            <person name="Ivanova N."/>
            <person name="Ovchinnikova G."/>
            <person name="Zeytun A."/>
            <person name="Detter J.C."/>
            <person name="Han C."/>
            <person name="Land M."/>
            <person name="Hauser L."/>
            <person name="Markowitz V."/>
            <person name="Cheng J.-F."/>
            <person name="Hugenholtz P."/>
            <person name="Woyke T."/>
            <person name="Wu D."/>
            <person name="Tindall B."/>
            <person name="Pomrenke H."/>
            <person name="Brambilla E."/>
            <person name="Klenk H.-P."/>
            <person name="Eisen J.A."/>
        </authorList>
    </citation>
    <scope>NUCLEOTIDE SEQUENCE [LARGE SCALE GENOMIC DNA]</scope>
    <source>
        <strain evidence="2">DSM 15883 / CIP 108006 / LMG 21964 / BA134</strain>
    </source>
</reference>
<dbReference type="STRING" id="866536.Belba_1089"/>
<dbReference type="KEGG" id="bbd:Belba_1089"/>
<name>I3Z3A9_BELBD</name>
<dbReference type="OrthoDB" id="838123at2"/>
<evidence type="ECO:0000313" key="2">
    <source>
        <dbReference type="Proteomes" id="UP000006050"/>
    </source>
</evidence>
<dbReference type="Proteomes" id="UP000006050">
    <property type="component" value="Chromosome"/>
</dbReference>
<accession>I3Z3A9</accession>
<dbReference type="HOGENOM" id="CLU_1479329_0_0_10"/>
<dbReference type="EMBL" id="CP003281">
    <property type="protein sequence ID" value="AFL83727.1"/>
    <property type="molecule type" value="Genomic_DNA"/>
</dbReference>
<sequence>MIKILKTLSIFIIFISLSQNSYSQVYLGGSRVISQFSPSALEEYRGFGAIIQRQIYLKDRISLTPTLQGNLLTDKQYLEFLPEFYTTVSLATHINYDIVSTKKIKISPFVGPSFIWATGLRSGGVVFDEEPVNFYRLGLETGLSFSYVYSEKFSVKFIPLTYTWGTKDFVQGNVLSFLFQIM</sequence>